<dbReference type="CDD" id="cd19096">
    <property type="entry name" value="AKR_Fe-S_oxidoreductase"/>
    <property type="match status" value="1"/>
</dbReference>
<evidence type="ECO:0000256" key="2">
    <source>
        <dbReference type="ARBA" id="ARBA00023004"/>
    </source>
</evidence>
<evidence type="ECO:0000256" key="1">
    <source>
        <dbReference type="ARBA" id="ARBA00022723"/>
    </source>
</evidence>
<dbReference type="PANTHER" id="PTHR43312:SF2">
    <property type="entry name" value="OXIDOREDUCTASE"/>
    <property type="match status" value="1"/>
</dbReference>
<keyword evidence="6" id="KW-1185">Reference proteome</keyword>
<dbReference type="SUPFAM" id="SSF46548">
    <property type="entry name" value="alpha-helical ferredoxin"/>
    <property type="match status" value="1"/>
</dbReference>
<dbReference type="GO" id="GO:0046872">
    <property type="term" value="F:metal ion binding"/>
    <property type="evidence" value="ECO:0007669"/>
    <property type="project" value="UniProtKB-KW"/>
</dbReference>
<dbReference type="Pfam" id="PF00248">
    <property type="entry name" value="Aldo_ket_red"/>
    <property type="match status" value="1"/>
</dbReference>
<protein>
    <submittedName>
        <fullName evidence="5">Aldo/keto reductase</fullName>
    </submittedName>
</protein>
<dbReference type="AlphaFoldDB" id="C6PRT9"/>
<dbReference type="RefSeq" id="WP_007060391.1">
    <property type="nucleotide sequence ID" value="NZ_ACVI01000019.1"/>
</dbReference>
<dbReference type="PANTHER" id="PTHR43312">
    <property type="entry name" value="D-THREO-ALDOSE 1-DEHYDROGENASE"/>
    <property type="match status" value="1"/>
</dbReference>
<comment type="caution">
    <text evidence="5">The sequence shown here is derived from an EMBL/GenBank/DDBJ whole genome shotgun (WGS) entry which is preliminary data.</text>
</comment>
<dbReference type="OrthoDB" id="9773828at2"/>
<evidence type="ECO:0000256" key="3">
    <source>
        <dbReference type="ARBA" id="ARBA00023014"/>
    </source>
</evidence>
<sequence>MEYLGEQIKKLGFGLMRLPKEGEIIDIKQVKDMVDRFLLEGFTYFDTAWAYPGSEDAIRQALVERYPREKFQLATKNAAWINCKTREEAIDQFETSLKQTGAGYFDFYLLHNLGEHRTKFFDDFDMWSFVQDKKKEGMIKHIGFSFHSTPEELEDILNKHPEMEFVQLQINYADWESPSVQSKACYEVARKYGKPVVIMEPVKGGMLANPPEPVKEVFKKANEKASYASWAIRFAASLDGVITVLSGMSNREQMEDNLSYMKNFTSLSKLERDTLQEAQKVLNNIPLIPCTSCNYCAKVCPNNIGISGSFTAMNYLTLYKNEESARTQENWLVSGHGKKSACECIKCGKCEEVCPQHIAIRKELVKVNNAFAKK</sequence>
<dbReference type="InterPro" id="IPR023210">
    <property type="entry name" value="NADP_OxRdtase_dom"/>
</dbReference>
<dbReference type="PATRIC" id="fig|536227.13.peg.869"/>
<dbReference type="GO" id="GO:0051536">
    <property type="term" value="F:iron-sulfur cluster binding"/>
    <property type="evidence" value="ECO:0007669"/>
    <property type="project" value="UniProtKB-KW"/>
</dbReference>
<dbReference type="EMBL" id="ACVI01000019">
    <property type="protein sequence ID" value="EET87991.1"/>
    <property type="molecule type" value="Genomic_DNA"/>
</dbReference>
<dbReference type="SUPFAM" id="SSF51430">
    <property type="entry name" value="NAD(P)-linked oxidoreductase"/>
    <property type="match status" value="1"/>
</dbReference>
<organism evidence="5 6">
    <name type="scientific">Clostridium carboxidivorans P7</name>
    <dbReference type="NCBI Taxonomy" id="536227"/>
    <lineage>
        <taxon>Bacteria</taxon>
        <taxon>Bacillati</taxon>
        <taxon>Bacillota</taxon>
        <taxon>Clostridia</taxon>
        <taxon>Eubacteriales</taxon>
        <taxon>Clostridiaceae</taxon>
        <taxon>Clostridium</taxon>
    </lineage>
</organism>
<keyword evidence="2" id="KW-0408">Iron</keyword>
<dbReference type="STRING" id="536227.Ccar_04095"/>
<dbReference type="PROSITE" id="PS00198">
    <property type="entry name" value="4FE4S_FER_1"/>
    <property type="match status" value="1"/>
</dbReference>
<dbReference type="Proteomes" id="UP000004198">
    <property type="component" value="Unassembled WGS sequence"/>
</dbReference>
<dbReference type="InterPro" id="IPR036812">
    <property type="entry name" value="NAD(P)_OxRdtase_dom_sf"/>
</dbReference>
<evidence type="ECO:0000259" key="4">
    <source>
        <dbReference type="PROSITE" id="PS51379"/>
    </source>
</evidence>
<feature type="domain" description="4Fe-4S ferredoxin-type" evidence="4">
    <location>
        <begin position="335"/>
        <end position="363"/>
    </location>
</feature>
<dbReference type="InterPro" id="IPR017896">
    <property type="entry name" value="4Fe4S_Fe-S-bd"/>
</dbReference>
<accession>C6PRT9</accession>
<dbReference type="InterPro" id="IPR053135">
    <property type="entry name" value="AKR2_Oxidoreductase"/>
</dbReference>
<reference evidence="5 6" key="1">
    <citation type="submission" date="2009-06" db="EMBL/GenBank/DDBJ databases">
        <title>The draft genome of Clostridium carboxidivorans P7.</title>
        <authorList>
            <consortium name="US DOE Joint Genome Institute (JGI-PGF)"/>
            <person name="Lucas S."/>
            <person name="Copeland A."/>
            <person name="Lapidus A."/>
            <person name="Glavina del Rio T."/>
            <person name="Tice H."/>
            <person name="Bruce D."/>
            <person name="Goodwin L."/>
            <person name="Pitluck S."/>
            <person name="Larimer F."/>
            <person name="Land M.L."/>
            <person name="Hauser L."/>
            <person name="Hemme C.L."/>
        </authorList>
    </citation>
    <scope>NUCLEOTIDE SEQUENCE [LARGE SCALE GENOMIC DNA]</scope>
    <source>
        <strain evidence="5 6">P7</strain>
    </source>
</reference>
<name>C6PRT9_9CLOT</name>
<dbReference type="Gene3D" id="3.30.70.3270">
    <property type="match status" value="1"/>
</dbReference>
<dbReference type="Gene3D" id="3.20.20.100">
    <property type="entry name" value="NADP-dependent oxidoreductase domain"/>
    <property type="match status" value="1"/>
</dbReference>
<dbReference type="PROSITE" id="PS51379">
    <property type="entry name" value="4FE4S_FER_2"/>
    <property type="match status" value="1"/>
</dbReference>
<keyword evidence="1" id="KW-0479">Metal-binding</keyword>
<dbReference type="eggNOG" id="COG1453">
    <property type="taxonomic scope" value="Bacteria"/>
</dbReference>
<dbReference type="Pfam" id="PF13187">
    <property type="entry name" value="Fer4_9"/>
    <property type="match status" value="1"/>
</dbReference>
<evidence type="ECO:0000313" key="6">
    <source>
        <dbReference type="Proteomes" id="UP000004198"/>
    </source>
</evidence>
<proteinExistence type="predicted"/>
<dbReference type="KEGG" id="cck:Ccar_04095"/>
<dbReference type="InterPro" id="IPR017900">
    <property type="entry name" value="4Fe4S_Fe_S_CS"/>
</dbReference>
<gene>
    <name evidence="5" type="ORF">CcarbDRAFT_1506</name>
</gene>
<evidence type="ECO:0000313" key="5">
    <source>
        <dbReference type="EMBL" id="EET87991.1"/>
    </source>
</evidence>
<keyword evidence="3" id="KW-0411">Iron-sulfur</keyword>